<dbReference type="SUPFAM" id="SSF49899">
    <property type="entry name" value="Concanavalin A-like lectins/glucanases"/>
    <property type="match status" value="1"/>
</dbReference>
<evidence type="ECO:0000259" key="4">
    <source>
        <dbReference type="Pfam" id="PF09206"/>
    </source>
</evidence>
<comment type="subcellular location">
    <subcellularLocation>
        <location evidence="3">Secreted</location>
    </subcellularLocation>
</comment>
<sequence length="337" mass="35095">MSRSGLAIASVVSIMAFAEAGPCDLYAAGKTPCVAAHSTTRALYNAYNGKLYQVSRDSDGAKSEIMPLTAGGVANAGTQDSFCKGSNCVITIIYDQSGHGNHLTQAPPGGAAQGPEPGGYDKLANATAAPVRLNGHNVYGTFIEPSYGYRNNKAKGTATGDDPEGMYAVLDGTHYNGKCCFDYGNAEVNTKDNGKTHMETINFGSGGKGHGNGAGKGPWIRADLENGLFAGIGNTPNEKSPSISFRFTTAVLKGMKGQWALRGGNSKTGSLETYYKGARPAGYERMNKEGAIVLGVGGDNSDRGQGTFYEGAMTSGYPSDKTEDQVQGNIVAAKYSV</sequence>
<dbReference type="EC" id="3.2.1.55" evidence="3"/>
<feature type="disulfide bond" evidence="2">
    <location>
        <begin position="179"/>
        <end position="180"/>
    </location>
</feature>
<evidence type="ECO:0000256" key="2">
    <source>
        <dbReference type="PIRSR" id="PIRSR638964-3"/>
    </source>
</evidence>
<keyword evidence="2" id="KW-1015">Disulfide bond</keyword>
<evidence type="ECO:0000256" key="1">
    <source>
        <dbReference type="PIRSR" id="PIRSR638964-1"/>
    </source>
</evidence>
<comment type="catalytic activity">
    <reaction evidence="3">
        <text>Hydrolysis of terminal non-reducing alpha-L-arabinofuranoside residues in alpha-L-arabinosides.</text>
        <dbReference type="EC" id="3.2.1.55"/>
    </reaction>
</comment>
<name>A0A0A1TQ01_9HYPO</name>
<protein>
    <recommendedName>
        <fullName evidence="3">Alpha-L-arabinofuranosidase</fullName>
        <ecNumber evidence="3">3.2.1.55</ecNumber>
    </recommendedName>
</protein>
<keyword evidence="3" id="KW-0858">Xylan degradation</keyword>
<accession>A0A0A1TQ01</accession>
<feature type="disulfide bond" evidence="2">
    <location>
        <begin position="83"/>
        <end position="88"/>
    </location>
</feature>
<evidence type="ECO:0000256" key="3">
    <source>
        <dbReference type="RuleBase" id="RU367111"/>
    </source>
</evidence>
<keyword evidence="3" id="KW-0624">Polysaccharide degradation</keyword>
<keyword evidence="3" id="KW-0964">Secreted</keyword>
<dbReference type="OrthoDB" id="157622at2759"/>
<dbReference type="AlphaFoldDB" id="A0A0A1TQ01"/>
<dbReference type="GO" id="GO:0045490">
    <property type="term" value="P:pectin catabolic process"/>
    <property type="evidence" value="ECO:0007669"/>
    <property type="project" value="TreeGrafter"/>
</dbReference>
<dbReference type="GO" id="GO:0046373">
    <property type="term" value="P:L-arabinose metabolic process"/>
    <property type="evidence" value="ECO:0007669"/>
    <property type="project" value="UniProtKB-UniRule"/>
</dbReference>
<dbReference type="HOGENOM" id="CLU_029332_0_0_1"/>
<keyword evidence="6" id="KW-1185">Reference proteome</keyword>
<dbReference type="InterPro" id="IPR015289">
    <property type="entry name" value="A-L-arabinofuranosidase_B_cat"/>
</dbReference>
<dbReference type="Gene3D" id="2.60.120.200">
    <property type="match status" value="1"/>
</dbReference>
<dbReference type="GO" id="GO:0005576">
    <property type="term" value="C:extracellular region"/>
    <property type="evidence" value="ECO:0007669"/>
    <property type="project" value="UniProtKB-SubCell"/>
</dbReference>
<keyword evidence="3" id="KW-0732">Signal</keyword>
<evidence type="ECO:0000313" key="5">
    <source>
        <dbReference type="EMBL" id="CEJ93653.1"/>
    </source>
</evidence>
<comment type="similarity">
    <text evidence="3">Belongs to the glycosyl hydrolase 54 family.</text>
</comment>
<dbReference type="GO" id="GO:0045493">
    <property type="term" value="P:xylan catabolic process"/>
    <property type="evidence" value="ECO:0007669"/>
    <property type="project" value="UniProtKB-KW"/>
</dbReference>
<dbReference type="PANTHER" id="PTHR39447:SF2">
    <property type="entry name" value="ALPHA-L-ARABINOFURANOSIDASE B"/>
    <property type="match status" value="1"/>
</dbReference>
<evidence type="ECO:0000313" key="6">
    <source>
        <dbReference type="Proteomes" id="UP000039046"/>
    </source>
</evidence>
<feature type="active site" description="Nucleophile" evidence="1">
    <location>
        <position position="225"/>
    </location>
</feature>
<dbReference type="Proteomes" id="UP000039046">
    <property type="component" value="Unassembled WGS sequence"/>
</dbReference>
<dbReference type="UniPathway" id="UPA00667"/>
<keyword evidence="3" id="KW-0326">Glycosidase</keyword>
<proteinExistence type="inferred from homology"/>
<dbReference type="GO" id="GO:0046556">
    <property type="term" value="F:alpha-L-arabinofuranosidase activity"/>
    <property type="evidence" value="ECO:0007669"/>
    <property type="project" value="UniProtKB-UniRule"/>
</dbReference>
<feature type="active site" description="Proton donor" evidence="1">
    <location>
        <position position="299"/>
    </location>
</feature>
<feature type="signal peptide" evidence="3">
    <location>
        <begin position="1"/>
        <end position="20"/>
    </location>
</feature>
<reference evidence="5 6" key="1">
    <citation type="journal article" date="2015" name="Genome Announc.">
        <title>Draft Genome Sequence and Gene Annotation of the Entomopathogenic Fungus Verticillium hemipterigenum.</title>
        <authorList>
            <person name="Horn F."/>
            <person name="Habel A."/>
            <person name="Scharf D.H."/>
            <person name="Dworschak J."/>
            <person name="Brakhage A.A."/>
            <person name="Guthke R."/>
            <person name="Hertweck C."/>
            <person name="Linde J."/>
        </authorList>
    </citation>
    <scope>NUCLEOTIDE SEQUENCE [LARGE SCALE GENOMIC DNA]</scope>
</reference>
<dbReference type="GO" id="GO:0031222">
    <property type="term" value="P:arabinan catabolic process"/>
    <property type="evidence" value="ECO:0007669"/>
    <property type="project" value="UniProtKB-UniRule"/>
</dbReference>
<dbReference type="STRING" id="1531966.A0A0A1TQ01"/>
<organism evidence="5 6">
    <name type="scientific">[Torrubiella] hemipterigena</name>
    <dbReference type="NCBI Taxonomy" id="1531966"/>
    <lineage>
        <taxon>Eukaryota</taxon>
        <taxon>Fungi</taxon>
        <taxon>Dikarya</taxon>
        <taxon>Ascomycota</taxon>
        <taxon>Pezizomycotina</taxon>
        <taxon>Sordariomycetes</taxon>
        <taxon>Hypocreomycetidae</taxon>
        <taxon>Hypocreales</taxon>
        <taxon>Clavicipitaceae</taxon>
        <taxon>Clavicipitaceae incertae sedis</taxon>
        <taxon>'Torrubiella' clade</taxon>
    </lineage>
</organism>
<feature type="chain" id="PRO_5027150473" description="Alpha-L-arabinofuranosidase" evidence="3">
    <location>
        <begin position="21"/>
        <end position="337"/>
    </location>
</feature>
<dbReference type="EMBL" id="CDHN01000005">
    <property type="protein sequence ID" value="CEJ93653.1"/>
    <property type="molecule type" value="Genomic_DNA"/>
</dbReference>
<feature type="disulfide bond" evidence="2">
    <location>
        <begin position="23"/>
        <end position="33"/>
    </location>
</feature>
<comment type="pathway">
    <text evidence="3">Glycan metabolism; L-arabinan degradation.</text>
</comment>
<dbReference type="InterPro" id="IPR013320">
    <property type="entry name" value="ConA-like_dom_sf"/>
</dbReference>
<gene>
    <name evidence="5" type="ORF">VHEMI09229</name>
</gene>
<keyword evidence="3" id="KW-0378">Hydrolase</keyword>
<dbReference type="Pfam" id="PF09206">
    <property type="entry name" value="ArabFuran-catal"/>
    <property type="match status" value="1"/>
</dbReference>
<dbReference type="PANTHER" id="PTHR39447">
    <property type="entry name" value="ALPHA-L-ARABINOFURANOSIDASE B"/>
    <property type="match status" value="1"/>
</dbReference>
<dbReference type="InterPro" id="IPR038964">
    <property type="entry name" value="ABFB"/>
</dbReference>
<feature type="domain" description="Alpha-L-arabinofuranosidase B catalytic" evidence="4">
    <location>
        <begin position="22"/>
        <end position="336"/>
    </location>
</feature>
<keyword evidence="3" id="KW-0119">Carbohydrate metabolism</keyword>